<comment type="caution">
    <text evidence="1">The sequence shown here is derived from an EMBL/GenBank/DDBJ whole genome shotgun (WGS) entry which is preliminary data.</text>
</comment>
<protein>
    <submittedName>
        <fullName evidence="1">Uncharacterized protein</fullName>
    </submittedName>
</protein>
<keyword evidence="2" id="KW-1185">Reference proteome</keyword>
<dbReference type="Proteomes" id="UP001230649">
    <property type="component" value="Unassembled WGS sequence"/>
</dbReference>
<accession>A0ACC2W1D6</accession>
<reference evidence="1" key="1">
    <citation type="submission" date="2023-04" db="EMBL/GenBank/DDBJ databases">
        <title>Draft Genome sequencing of Naganishia species isolated from polar environments using Oxford Nanopore Technology.</title>
        <authorList>
            <person name="Leo P."/>
            <person name="Venkateswaran K."/>
        </authorList>
    </citation>
    <scope>NUCLEOTIDE SEQUENCE</scope>
    <source>
        <strain evidence="1">MNA-CCFEE 5262</strain>
    </source>
</reference>
<evidence type="ECO:0000313" key="1">
    <source>
        <dbReference type="EMBL" id="KAJ9105201.1"/>
    </source>
</evidence>
<organism evidence="1 2">
    <name type="scientific">Naganishia adeliensis</name>
    <dbReference type="NCBI Taxonomy" id="92952"/>
    <lineage>
        <taxon>Eukaryota</taxon>
        <taxon>Fungi</taxon>
        <taxon>Dikarya</taxon>
        <taxon>Basidiomycota</taxon>
        <taxon>Agaricomycotina</taxon>
        <taxon>Tremellomycetes</taxon>
        <taxon>Filobasidiales</taxon>
        <taxon>Filobasidiaceae</taxon>
        <taxon>Naganishia</taxon>
    </lineage>
</organism>
<sequence>MPPPTASLKPAPASNVSAKAEKEKTGKSSKPDQSAYVKEQDELNKEIEGVKAQLNDVRSKLSLLHAPQSETDRRSVIKAELDALQAQQRDAKGDRTKLFDQLKRTQDSIAGKIKDVNAQRGKLPVKNRDEAEQRISQLNKQIESGTLKLIDEKKSLTEISLLRRTLTSLTKLTTLEESIAQDRVQVDELRKALDDPESKRVQARWDELKSEMEGLREEGRKAWDERNGLFEKRNELQKQMDDLYAKKKDANQKHRDAQDAYYAKVREDQKAKQDRFRAEKAAQESLKRDEEIARLREEARIPAFSREIEDCGVLIGWFNGRYGNKVPEMKSVPSGAAEDEARALTGVKELNLRKVEDEPVGVVLDKKAADAEDPWASLAGTGGKKGKKGKKTAAPAASTDAPAPTSTSNASVNLPYALLTAILNLSIPPPSSQADVARCVSDLEHKKAWFEANQKQKTEQETARVEAVVKRMLKKGEKNGAVVEDAVAGTDEEEVKPEVNGQKEPFHTAAPSNAENAVEQGEQLPLTPEETEEPVHELDEKLEQVKEEVEA</sequence>
<name>A0ACC2W1D6_9TREE</name>
<gene>
    <name evidence="1" type="ORF">QFC20_004336</name>
</gene>
<dbReference type="EMBL" id="JASBWS010000049">
    <property type="protein sequence ID" value="KAJ9105201.1"/>
    <property type="molecule type" value="Genomic_DNA"/>
</dbReference>
<evidence type="ECO:0000313" key="2">
    <source>
        <dbReference type="Proteomes" id="UP001230649"/>
    </source>
</evidence>
<proteinExistence type="predicted"/>